<feature type="transmembrane region" description="Helical" evidence="1">
    <location>
        <begin position="38"/>
        <end position="58"/>
    </location>
</feature>
<dbReference type="RefSeq" id="WP_200609653.1">
    <property type="nucleotide sequence ID" value="NZ_JAEHHL010000005.1"/>
</dbReference>
<comment type="caution">
    <text evidence="2">The sequence shown here is derived from an EMBL/GenBank/DDBJ whole genome shotgun (WGS) entry which is preliminary data.</text>
</comment>
<keyword evidence="1" id="KW-0472">Membrane</keyword>
<reference evidence="2" key="1">
    <citation type="submission" date="2020-12" db="EMBL/GenBank/DDBJ databases">
        <title>Bacterial taxonomy.</title>
        <authorList>
            <person name="Pan X."/>
        </authorList>
    </citation>
    <scope>NUCLEOTIDE SEQUENCE</scope>
    <source>
        <strain evidence="2">M0105</strain>
    </source>
</reference>
<evidence type="ECO:0000313" key="3">
    <source>
        <dbReference type="Proteomes" id="UP000655420"/>
    </source>
</evidence>
<keyword evidence="1" id="KW-1133">Transmembrane helix</keyword>
<keyword evidence="1" id="KW-0812">Transmembrane</keyword>
<gene>
    <name evidence="2" type="ORF">H0I76_09610</name>
</gene>
<evidence type="ECO:0000256" key="1">
    <source>
        <dbReference type="SAM" id="Phobius"/>
    </source>
</evidence>
<dbReference type="AlphaFoldDB" id="A0A8J7SFB9"/>
<proteinExistence type="predicted"/>
<keyword evidence="3" id="KW-1185">Reference proteome</keyword>
<evidence type="ECO:0000313" key="2">
    <source>
        <dbReference type="EMBL" id="MBK0399447.1"/>
    </source>
</evidence>
<feature type="transmembrane region" description="Helical" evidence="1">
    <location>
        <begin position="70"/>
        <end position="87"/>
    </location>
</feature>
<protein>
    <submittedName>
        <fullName evidence="2">Nitric oxide reductase F protein</fullName>
    </submittedName>
</protein>
<dbReference type="Proteomes" id="UP000655420">
    <property type="component" value="Unassembled WGS sequence"/>
</dbReference>
<sequence length="90" mass="9680">MMKHLHDPLWRAWATLLGLGVVTTLAAALGGHLPAPVLGAVLLAVAWTKARIILARYLGLVQAPAWQRGFDAVLGAFLLLLYGIYLIPVL</sequence>
<accession>A0A8J7SFB9</accession>
<organism evidence="2 3">
    <name type="scientific">Thermohalobaculum xanthum</name>
    <dbReference type="NCBI Taxonomy" id="2753746"/>
    <lineage>
        <taxon>Bacteria</taxon>
        <taxon>Pseudomonadati</taxon>
        <taxon>Pseudomonadota</taxon>
        <taxon>Alphaproteobacteria</taxon>
        <taxon>Rhodobacterales</taxon>
        <taxon>Paracoccaceae</taxon>
        <taxon>Thermohalobaculum</taxon>
    </lineage>
</organism>
<dbReference type="EMBL" id="JAEHHL010000005">
    <property type="protein sequence ID" value="MBK0399447.1"/>
    <property type="molecule type" value="Genomic_DNA"/>
</dbReference>
<name>A0A8J7SFB9_9RHOB</name>